<sequence length="53" mass="6431">MREEVIKMIPRFVYKDPRMRFDGEMRDAFDITFDEVMARMRRIKNGEVFGVEA</sequence>
<dbReference type="Proteomes" id="UP000032180">
    <property type="component" value="Chromosome 12"/>
</dbReference>
<evidence type="ECO:0000313" key="1">
    <source>
        <dbReference type="EnsemblPlants" id="LPERR12G05600.1"/>
    </source>
</evidence>
<accession>A0A0D9XXW3</accession>
<dbReference type="STRING" id="77586.A0A0D9XXW3"/>
<reference evidence="1" key="3">
    <citation type="submission" date="2015-04" db="UniProtKB">
        <authorList>
            <consortium name="EnsemblPlants"/>
        </authorList>
    </citation>
    <scope>IDENTIFICATION</scope>
</reference>
<dbReference type="Gramene" id="LPERR12G05600.1">
    <property type="protein sequence ID" value="LPERR12G05600.1"/>
    <property type="gene ID" value="LPERR12G05600"/>
</dbReference>
<dbReference type="HOGENOM" id="CLU_209367_0_0_1"/>
<organism evidence="1 2">
    <name type="scientific">Leersia perrieri</name>
    <dbReference type="NCBI Taxonomy" id="77586"/>
    <lineage>
        <taxon>Eukaryota</taxon>
        <taxon>Viridiplantae</taxon>
        <taxon>Streptophyta</taxon>
        <taxon>Embryophyta</taxon>
        <taxon>Tracheophyta</taxon>
        <taxon>Spermatophyta</taxon>
        <taxon>Magnoliopsida</taxon>
        <taxon>Liliopsida</taxon>
        <taxon>Poales</taxon>
        <taxon>Poaceae</taxon>
        <taxon>BOP clade</taxon>
        <taxon>Oryzoideae</taxon>
        <taxon>Oryzeae</taxon>
        <taxon>Oryzinae</taxon>
        <taxon>Leersia</taxon>
    </lineage>
</organism>
<keyword evidence="2" id="KW-1185">Reference proteome</keyword>
<dbReference type="AlphaFoldDB" id="A0A0D9XXW3"/>
<proteinExistence type="predicted"/>
<protein>
    <submittedName>
        <fullName evidence="1">Uncharacterized protein</fullName>
    </submittedName>
</protein>
<name>A0A0D9XXW3_9ORYZ</name>
<evidence type="ECO:0000313" key="2">
    <source>
        <dbReference type="Proteomes" id="UP000032180"/>
    </source>
</evidence>
<reference evidence="2" key="2">
    <citation type="submission" date="2013-12" db="EMBL/GenBank/DDBJ databases">
        <authorList>
            <person name="Yu Y."/>
            <person name="Lee S."/>
            <person name="de Baynast K."/>
            <person name="Wissotski M."/>
            <person name="Liu L."/>
            <person name="Talag J."/>
            <person name="Goicoechea J."/>
            <person name="Angelova A."/>
            <person name="Jetty R."/>
            <person name="Kudrna D."/>
            <person name="Golser W."/>
            <person name="Rivera L."/>
            <person name="Zhang J."/>
            <person name="Wing R."/>
        </authorList>
    </citation>
    <scope>NUCLEOTIDE SEQUENCE</scope>
</reference>
<reference evidence="1 2" key="1">
    <citation type="submission" date="2012-08" db="EMBL/GenBank/DDBJ databases">
        <title>Oryza genome evolution.</title>
        <authorList>
            <person name="Wing R.A."/>
        </authorList>
    </citation>
    <scope>NUCLEOTIDE SEQUENCE</scope>
</reference>
<dbReference type="EnsemblPlants" id="LPERR12G05600.1">
    <property type="protein sequence ID" value="LPERR12G05600.1"/>
    <property type="gene ID" value="LPERR12G05600"/>
</dbReference>